<proteinExistence type="inferred from homology"/>
<dbReference type="AlphaFoldDB" id="D3AWR4"/>
<dbReference type="GO" id="GO:0031314">
    <property type="term" value="C:extrinsic component of mitochondrial inner membrane"/>
    <property type="evidence" value="ECO:0007669"/>
    <property type="project" value="UniProtKB-UniRule"/>
</dbReference>
<dbReference type="FunCoup" id="D3AWR4">
    <property type="interactions" value="369"/>
</dbReference>
<dbReference type="RefSeq" id="XP_020438841.1">
    <property type="nucleotide sequence ID" value="XM_020571567.1"/>
</dbReference>
<keyword evidence="6" id="KW-0862">Zinc</keyword>
<sequence>MNIIRNQTIRNNCINNIYLYTNRQASITYFLNNNNNSNNNVNNISKYNFNNYVTTTNDFNNNKQQTKIKNNLFQKVLLGVGSSIVAMINPGRGDMIATLGEITGGCALKTLKKKMMEDEVGRDLLARKPRIRSETFPPNLHLLPPTTFGGAYYHFMNIHGYSADERTHVRMIEDDDEAYIMQRYREVHDFWHVLAGVDTTVQGELAVKWLELLQTGLPMCAISAAVGPLRLPFAEQKVLVTHMIPWAVRCARNSKFLMNVRYEDHWETPIEDLRKLLNFEKYEGPQTYVIPDVTTESNVDTGNFLAVLVSDDNVASVLSGWSVGWDVSNDGFVQFTRGDWTCVWVLRVAKIGVLVEQSNETVLD</sequence>
<dbReference type="EMBL" id="ADBJ01000002">
    <property type="protein sequence ID" value="EFA86737.1"/>
    <property type="molecule type" value="Genomic_DNA"/>
</dbReference>
<keyword evidence="8" id="KW-1185">Reference proteome</keyword>
<keyword evidence="5 6" id="KW-0456">Lyase</keyword>
<comment type="caution">
    <text evidence="7">The sequence shown here is derived from an EMBL/GenBank/DDBJ whole genome shotgun (WGS) entry which is preliminary data.</text>
</comment>
<comment type="pathway">
    <text evidence="6">Cofactor biosynthesis; ubiquinone biosynthesis.</text>
</comment>
<feature type="binding site" evidence="6">
    <location>
        <position position="204"/>
    </location>
    <ligand>
        <name>Zn(2+)</name>
        <dbReference type="ChEBI" id="CHEBI:29105"/>
    </ligand>
</feature>
<evidence type="ECO:0000256" key="5">
    <source>
        <dbReference type="ARBA" id="ARBA00023239"/>
    </source>
</evidence>
<evidence type="ECO:0000256" key="1">
    <source>
        <dbReference type="ARBA" id="ARBA00022688"/>
    </source>
</evidence>
<comment type="catalytic activity">
    <reaction evidence="6">
        <text>a 4-hydroxy-3-methoxy-5-(all-trans-polyprenyl)benzoate + H(+) = a 2-methoxy-6-(all-trans-polyprenyl)phenol + CO2</text>
        <dbReference type="Rhea" id="RHEA:81179"/>
        <dbReference type="Rhea" id="RHEA-COMP:9551"/>
        <dbReference type="Rhea" id="RHEA-COMP:10931"/>
        <dbReference type="ChEBI" id="CHEBI:15378"/>
        <dbReference type="ChEBI" id="CHEBI:16526"/>
        <dbReference type="ChEBI" id="CHEBI:62731"/>
        <dbReference type="ChEBI" id="CHEBI:84443"/>
        <dbReference type="EC" id="4.1.1.130"/>
    </reaction>
</comment>
<evidence type="ECO:0000313" key="7">
    <source>
        <dbReference type="EMBL" id="EFA86737.1"/>
    </source>
</evidence>
<comment type="subunit">
    <text evidence="6">Component of a multi-subunit COQ enzyme complex.</text>
</comment>
<feature type="binding site" evidence="6">
    <location>
        <position position="188"/>
    </location>
    <ligand>
        <name>Zn(2+)</name>
        <dbReference type="ChEBI" id="CHEBI:29105"/>
    </ligand>
</feature>
<evidence type="ECO:0000256" key="6">
    <source>
        <dbReference type="HAMAP-Rule" id="MF_03111"/>
    </source>
</evidence>
<reference evidence="7 8" key="1">
    <citation type="journal article" date="2011" name="Genome Res.">
        <title>Phylogeny-wide analysis of social amoeba genomes highlights ancient origins for complex intercellular communication.</title>
        <authorList>
            <person name="Heidel A.J."/>
            <person name="Lawal H.M."/>
            <person name="Felder M."/>
            <person name="Schilde C."/>
            <person name="Helps N.R."/>
            <person name="Tunggal B."/>
            <person name="Rivero F."/>
            <person name="John U."/>
            <person name="Schleicher M."/>
            <person name="Eichinger L."/>
            <person name="Platzer M."/>
            <person name="Noegel A.A."/>
            <person name="Schaap P."/>
            <person name="Gloeckner G."/>
        </authorList>
    </citation>
    <scope>NUCLEOTIDE SEQUENCE [LARGE SCALE GENOMIC DNA]</scope>
    <source>
        <strain evidence="8">ATCC 26659 / Pp 5 / PN500</strain>
    </source>
</reference>
<organism evidence="7 8">
    <name type="scientific">Heterostelium pallidum (strain ATCC 26659 / Pp 5 / PN500)</name>
    <name type="common">Cellular slime mold</name>
    <name type="synonym">Polysphondylium pallidum</name>
    <dbReference type="NCBI Taxonomy" id="670386"/>
    <lineage>
        <taxon>Eukaryota</taxon>
        <taxon>Amoebozoa</taxon>
        <taxon>Evosea</taxon>
        <taxon>Eumycetozoa</taxon>
        <taxon>Dictyostelia</taxon>
        <taxon>Acytosteliales</taxon>
        <taxon>Acytosteliaceae</taxon>
        <taxon>Heterostelium</taxon>
    </lineage>
</organism>
<feature type="binding site" evidence="6">
    <location>
        <position position="192"/>
    </location>
    <ligand>
        <name>Zn(2+)</name>
        <dbReference type="ChEBI" id="CHEBI:29105"/>
    </ligand>
</feature>
<dbReference type="PANTHER" id="PTHR12922">
    <property type="entry name" value="UBIQUINONE BIOSYNTHESIS PROTEIN"/>
    <property type="match status" value="1"/>
</dbReference>
<dbReference type="GO" id="GO:0008270">
    <property type="term" value="F:zinc ion binding"/>
    <property type="evidence" value="ECO:0007669"/>
    <property type="project" value="UniProtKB-UniRule"/>
</dbReference>
<keyword evidence="3 6" id="KW-0496">Mitochondrion</keyword>
<dbReference type="GO" id="GO:0120539">
    <property type="term" value="F:4-hydroxy-3-methoxy-5-polyprenylbenzoate decarboxylase activity"/>
    <property type="evidence" value="ECO:0007669"/>
    <property type="project" value="UniProtKB-EC"/>
</dbReference>
<dbReference type="EC" id="4.1.1.130" evidence="6"/>
<keyword evidence="2 6" id="KW-0999">Mitochondrion inner membrane</keyword>
<dbReference type="InParanoid" id="D3AWR4"/>
<dbReference type="UniPathway" id="UPA00232"/>
<dbReference type="GeneID" id="31356075"/>
<dbReference type="Pfam" id="PF05019">
    <property type="entry name" value="Coq4"/>
    <property type="match status" value="1"/>
</dbReference>
<dbReference type="PANTHER" id="PTHR12922:SF7">
    <property type="entry name" value="UBIQUINONE BIOSYNTHESIS PROTEIN COQ4 HOMOLOG, MITOCHONDRIAL"/>
    <property type="match status" value="1"/>
</dbReference>
<gene>
    <name evidence="7" type="primary">coq4</name>
    <name evidence="7" type="ORF">PPL_00542</name>
</gene>
<dbReference type="Proteomes" id="UP000001396">
    <property type="component" value="Unassembled WGS sequence"/>
</dbReference>
<protein>
    <recommendedName>
        <fullName evidence="6">Ubiquinone biosynthesis protein COQ4 homolog, mitochondrial</fullName>
    </recommendedName>
    <alternativeName>
        <fullName evidence="6">4-hydroxy-3-methoxy-5-polyprenylbenzoate decarboxylase</fullName>
        <ecNumber evidence="6">4.1.1.130</ecNumber>
    </alternativeName>
    <alternativeName>
        <fullName evidence="6">Coenzyme Q biosynthesis protein 4 homolog</fullName>
    </alternativeName>
</protein>
<dbReference type="InterPro" id="IPR007715">
    <property type="entry name" value="Coq4"/>
</dbReference>
<dbReference type="STRING" id="670386.D3AWR4"/>
<keyword evidence="1 6" id="KW-0831">Ubiquinone biosynthesis</keyword>
<comment type="subcellular location">
    <subcellularLocation>
        <location evidence="6">Mitochondrion inner membrane</location>
        <topology evidence="6">Peripheral membrane protein</topology>
        <orientation evidence="6">Matrix side</orientation>
    </subcellularLocation>
</comment>
<accession>D3AWR4</accession>
<evidence type="ECO:0000313" key="8">
    <source>
        <dbReference type="Proteomes" id="UP000001396"/>
    </source>
</evidence>
<dbReference type="InterPro" id="IPR027540">
    <property type="entry name" value="Coq4_euk"/>
</dbReference>
<keyword evidence="6" id="KW-0479">Metal-binding</keyword>
<comment type="cofactor">
    <cofactor evidence="6">
        <name>Zn(2+)</name>
        <dbReference type="ChEBI" id="CHEBI:29105"/>
    </cofactor>
</comment>
<name>D3AWR4_HETP5</name>
<evidence type="ECO:0000256" key="4">
    <source>
        <dbReference type="ARBA" id="ARBA00023136"/>
    </source>
</evidence>
<feature type="binding site" evidence="6">
    <location>
        <position position="189"/>
    </location>
    <ligand>
        <name>Zn(2+)</name>
        <dbReference type="ChEBI" id="CHEBI:29105"/>
    </ligand>
</feature>
<comment type="similarity">
    <text evidence="6">Belongs to the COQ4 family.</text>
</comment>
<dbReference type="HAMAP" id="MF_03111">
    <property type="entry name" value="Coq4"/>
    <property type="match status" value="1"/>
</dbReference>
<evidence type="ECO:0000256" key="3">
    <source>
        <dbReference type="ARBA" id="ARBA00023128"/>
    </source>
</evidence>
<evidence type="ECO:0000256" key="2">
    <source>
        <dbReference type="ARBA" id="ARBA00022792"/>
    </source>
</evidence>
<keyword evidence="4 6" id="KW-0472">Membrane</keyword>
<comment type="function">
    <text evidence="6">Lyase that catalyzes the C1-decarboxylation of 4-hydroxy-3-methoxy-5-(all-trans-polyprenyl)benzoic acid into 2-methoxy-6-(all-trans-polyprenyl)phenol during ubiquinone biosynthesis.</text>
</comment>